<proteinExistence type="predicted"/>
<organism evidence="1">
    <name type="scientific">Leptospirillum ferriphilum</name>
    <dbReference type="NCBI Taxonomy" id="178606"/>
    <lineage>
        <taxon>Bacteria</taxon>
        <taxon>Pseudomonadati</taxon>
        <taxon>Nitrospirota</taxon>
        <taxon>Nitrospiria</taxon>
        <taxon>Nitrospirales</taxon>
        <taxon>Nitrospiraceae</taxon>
        <taxon>Leptospirillum</taxon>
    </lineage>
</organism>
<evidence type="ECO:0000313" key="1">
    <source>
        <dbReference type="EMBL" id="HFT92538.1"/>
    </source>
</evidence>
<protein>
    <submittedName>
        <fullName evidence="1">Uncharacterized protein</fullName>
    </submittedName>
</protein>
<accession>A0A7C3LW94</accession>
<gene>
    <name evidence="1" type="ORF">ENX03_01095</name>
</gene>
<comment type="caution">
    <text evidence="1">The sequence shown here is derived from an EMBL/GenBank/DDBJ whole genome shotgun (WGS) entry which is preliminary data.</text>
</comment>
<dbReference type="AlphaFoldDB" id="A0A7C3LW94"/>
<dbReference type="EMBL" id="DTMM01000018">
    <property type="protein sequence ID" value="HFT92538.1"/>
    <property type="molecule type" value="Genomic_DNA"/>
</dbReference>
<sequence>MDEEENPPYSEMDASESAAARLDHIIRKGSPEDVLSEEETDHAVTESLIEIFEEDALSLLSRMPSMTPDWSLYIRRFLEAYSEEAEVENPLIVPGAPEENYLYGFGLLIDGMVGPNDPLDAETLRQVEGMVGELFVSSGDSGLRVHLHPEWAEIPDLYLFSFEERRAFLESMFPPSPGEAFPAYLSPPDSWMFSRESIPDERHPVLADFLPVNGEKGEIPLFPIALVGAFYSRIPPDNGSVRERIERFPDDVGFQEKLQEISGTLFPESKGVEDVSLSIVPWSYLLPMAVSLSLVQKVVTFLERVRPKGRETLELVPFWEKGFLWLHASIRGATETGEFLLIDEYVWEFVSELVPTLLESHLPIRTKWHPLPADGRELSLGVL</sequence>
<name>A0A7C3LW94_9BACT</name>
<reference evidence="1" key="1">
    <citation type="journal article" date="2020" name="mSystems">
        <title>Genome- and Community-Level Interaction Insights into Carbon Utilization and Element Cycling Functions of Hydrothermarchaeota in Hydrothermal Sediment.</title>
        <authorList>
            <person name="Zhou Z."/>
            <person name="Liu Y."/>
            <person name="Xu W."/>
            <person name="Pan J."/>
            <person name="Luo Z.H."/>
            <person name="Li M."/>
        </authorList>
    </citation>
    <scope>NUCLEOTIDE SEQUENCE [LARGE SCALE GENOMIC DNA]</scope>
    <source>
        <strain evidence="1">SpSt-902</strain>
    </source>
</reference>